<dbReference type="GO" id="GO:0005524">
    <property type="term" value="F:ATP binding"/>
    <property type="evidence" value="ECO:0007669"/>
    <property type="project" value="UniProtKB-KW"/>
</dbReference>
<dbReference type="PANTHER" id="PTHR11817">
    <property type="entry name" value="PYRUVATE KINASE"/>
    <property type="match status" value="1"/>
</dbReference>
<accession>A0A2U1BA25</accession>
<evidence type="ECO:0000259" key="18">
    <source>
        <dbReference type="Pfam" id="PF02887"/>
    </source>
</evidence>
<dbReference type="RefSeq" id="WP_116882547.1">
    <property type="nucleotide sequence ID" value="NZ_QEKH01000002.1"/>
</dbReference>
<dbReference type="GO" id="GO:0004743">
    <property type="term" value="F:pyruvate kinase activity"/>
    <property type="evidence" value="ECO:0007669"/>
    <property type="project" value="UniProtKB-UniRule"/>
</dbReference>
<dbReference type="InterPro" id="IPR011037">
    <property type="entry name" value="Pyrv_Knase-like_insert_dom_sf"/>
</dbReference>
<dbReference type="AlphaFoldDB" id="A0A2U1BA25"/>
<evidence type="ECO:0000256" key="16">
    <source>
        <dbReference type="RuleBase" id="RU000504"/>
    </source>
</evidence>
<feature type="domain" description="Pyruvate kinase barrel" evidence="17">
    <location>
        <begin position="2"/>
        <end position="316"/>
    </location>
</feature>
<evidence type="ECO:0000256" key="12">
    <source>
        <dbReference type="ARBA" id="ARBA00022842"/>
    </source>
</evidence>
<dbReference type="InterPro" id="IPR040442">
    <property type="entry name" value="Pyrv_kinase-like_dom_sf"/>
</dbReference>
<proteinExistence type="inferred from homology"/>
<keyword evidence="11" id="KW-0067">ATP-binding</keyword>
<comment type="caution">
    <text evidence="19">The sequence shown here is derived from an EMBL/GenBank/DDBJ whole genome shotgun (WGS) entry which is preliminary data.</text>
</comment>
<dbReference type="Gene3D" id="3.20.20.60">
    <property type="entry name" value="Phosphoenolpyruvate-binding domains"/>
    <property type="match status" value="1"/>
</dbReference>
<dbReference type="InterPro" id="IPR036918">
    <property type="entry name" value="Pyrv_Knase_C_sf"/>
</dbReference>
<evidence type="ECO:0000256" key="3">
    <source>
        <dbReference type="ARBA" id="ARBA00004997"/>
    </source>
</evidence>
<dbReference type="NCBIfam" id="TIGR01064">
    <property type="entry name" value="pyruv_kin"/>
    <property type="match status" value="1"/>
</dbReference>
<dbReference type="InterPro" id="IPR015813">
    <property type="entry name" value="Pyrv/PenolPyrv_kinase-like_dom"/>
</dbReference>
<evidence type="ECO:0000256" key="7">
    <source>
        <dbReference type="ARBA" id="ARBA00022679"/>
    </source>
</evidence>
<dbReference type="GeneID" id="78293879"/>
<dbReference type="SUPFAM" id="SSF50800">
    <property type="entry name" value="PK beta-barrel domain-like"/>
    <property type="match status" value="1"/>
</dbReference>
<keyword evidence="9" id="KW-0547">Nucleotide-binding</keyword>
<dbReference type="InterPro" id="IPR015806">
    <property type="entry name" value="Pyrv_Knase_insert_dom_sf"/>
</dbReference>
<keyword evidence="14 19" id="KW-0670">Pyruvate</keyword>
<evidence type="ECO:0000256" key="5">
    <source>
        <dbReference type="ARBA" id="ARBA00012142"/>
    </source>
</evidence>
<evidence type="ECO:0000256" key="14">
    <source>
        <dbReference type="ARBA" id="ARBA00023317"/>
    </source>
</evidence>
<comment type="cofactor">
    <cofactor evidence="1">
        <name>Mg(2+)</name>
        <dbReference type="ChEBI" id="CHEBI:18420"/>
    </cofactor>
</comment>
<dbReference type="Pfam" id="PF02887">
    <property type="entry name" value="PK_C"/>
    <property type="match status" value="1"/>
</dbReference>
<dbReference type="PRINTS" id="PR01050">
    <property type="entry name" value="PYRUVTKNASE"/>
</dbReference>
<evidence type="ECO:0000256" key="8">
    <source>
        <dbReference type="ARBA" id="ARBA00022723"/>
    </source>
</evidence>
<protein>
    <recommendedName>
        <fullName evidence="6 15">Pyruvate kinase</fullName>
        <ecNumber evidence="5 15">2.7.1.40</ecNumber>
    </recommendedName>
</protein>
<keyword evidence="8" id="KW-0479">Metal-binding</keyword>
<evidence type="ECO:0000256" key="10">
    <source>
        <dbReference type="ARBA" id="ARBA00022777"/>
    </source>
</evidence>
<evidence type="ECO:0000256" key="9">
    <source>
        <dbReference type="ARBA" id="ARBA00022741"/>
    </source>
</evidence>
<evidence type="ECO:0000256" key="4">
    <source>
        <dbReference type="ARBA" id="ARBA00008663"/>
    </source>
</evidence>
<dbReference type="UniPathway" id="UPA00109">
    <property type="reaction ID" value="UER00188"/>
</dbReference>
<comment type="catalytic activity">
    <reaction evidence="16">
        <text>pyruvate + ATP = phosphoenolpyruvate + ADP + H(+)</text>
        <dbReference type="Rhea" id="RHEA:18157"/>
        <dbReference type="ChEBI" id="CHEBI:15361"/>
        <dbReference type="ChEBI" id="CHEBI:15378"/>
        <dbReference type="ChEBI" id="CHEBI:30616"/>
        <dbReference type="ChEBI" id="CHEBI:58702"/>
        <dbReference type="ChEBI" id="CHEBI:456216"/>
        <dbReference type="EC" id="2.7.1.40"/>
    </reaction>
</comment>
<evidence type="ECO:0000256" key="1">
    <source>
        <dbReference type="ARBA" id="ARBA00001946"/>
    </source>
</evidence>
<comment type="cofactor">
    <cofactor evidence="2">
        <name>K(+)</name>
        <dbReference type="ChEBI" id="CHEBI:29103"/>
    </cofactor>
</comment>
<dbReference type="Gene3D" id="2.40.33.10">
    <property type="entry name" value="PK beta-barrel domain-like"/>
    <property type="match status" value="1"/>
</dbReference>
<evidence type="ECO:0000256" key="2">
    <source>
        <dbReference type="ARBA" id="ARBA00001958"/>
    </source>
</evidence>
<comment type="similarity">
    <text evidence="4 16">Belongs to the pyruvate kinase family.</text>
</comment>
<keyword evidence="20" id="KW-1185">Reference proteome</keyword>
<dbReference type="InterPro" id="IPR018209">
    <property type="entry name" value="Pyrv_Knase_AS"/>
</dbReference>
<dbReference type="GO" id="GO:0016301">
    <property type="term" value="F:kinase activity"/>
    <property type="evidence" value="ECO:0007669"/>
    <property type="project" value="UniProtKB-KW"/>
</dbReference>
<dbReference type="SUPFAM" id="SSF51621">
    <property type="entry name" value="Phosphoenolpyruvate/pyruvate domain"/>
    <property type="match status" value="1"/>
</dbReference>
<sequence>MKYTKIVATINASTCTEELLRGLYKNGMDVVRLNTAHMEIADMDRIVALVRKVSDKLAIMVDTKGPNIRTCNLDAPLALKIGDKLDLTGETVPQEKAVQVNYSKFTAEVPVGARIIFDDGAMELLVLGKSGGLLHCEAKRDGELKNHKSVNVPGAELKMPALTRKDRDFIEYAVKNDLDFIAHSFVRSANDVLAVRSILDTGDSDIRIIAKIENRQGVDNLDEILKAADGVMVARGDLGIEIPLEEVPLIQKKLIRACMAAGKSVITATQMLQSMENSPLPTRAEINDVANAVYDGTDAVMLSGETAEGVYPVEAVSVMSRILEETEKSPDYYFTRVREQISDSDENSAFLIHSAVEAAERLPVRAIVCNTASGLSARLCAAYRPRKPIFAFSYNPGVVRQLSLTYGVYAGYNAFAEDVIDLTRQTCRTLIEEKRLAPDDKVAMLAKNSQSMERNNLFCLGAVKDFI</sequence>
<evidence type="ECO:0000256" key="11">
    <source>
        <dbReference type="ARBA" id="ARBA00022840"/>
    </source>
</evidence>
<dbReference type="InterPro" id="IPR015793">
    <property type="entry name" value="Pyrv_Knase_brl"/>
</dbReference>
<feature type="domain" description="Pyruvate kinase C-terminal" evidence="18">
    <location>
        <begin position="352"/>
        <end position="450"/>
    </location>
</feature>
<dbReference type="SUPFAM" id="SSF52935">
    <property type="entry name" value="PK C-terminal domain-like"/>
    <property type="match status" value="1"/>
</dbReference>
<evidence type="ECO:0000256" key="13">
    <source>
        <dbReference type="ARBA" id="ARBA00023152"/>
    </source>
</evidence>
<reference evidence="19 20" key="1">
    <citation type="submission" date="2018-04" db="EMBL/GenBank/DDBJ databases">
        <title>Genomic Encyclopedia of Type Strains, Phase IV (KMG-IV): sequencing the most valuable type-strain genomes for metagenomic binning, comparative biology and taxonomic classification.</title>
        <authorList>
            <person name="Goeker M."/>
        </authorList>
    </citation>
    <scope>NUCLEOTIDE SEQUENCE [LARGE SCALE GENOMIC DNA]</scope>
    <source>
        <strain evidence="19 20">DSM 14823</strain>
    </source>
</reference>
<evidence type="ECO:0000256" key="15">
    <source>
        <dbReference type="NCBIfam" id="TIGR01064"/>
    </source>
</evidence>
<evidence type="ECO:0000313" key="19">
    <source>
        <dbReference type="EMBL" id="PVY45518.1"/>
    </source>
</evidence>
<keyword evidence="12 16" id="KW-0460">Magnesium</keyword>
<name>A0A2U1BA25_9BACT</name>
<dbReference type="InterPro" id="IPR001697">
    <property type="entry name" value="Pyr_Knase"/>
</dbReference>
<dbReference type="FunFam" id="3.20.20.60:FF:000025">
    <property type="entry name" value="Pyruvate kinase"/>
    <property type="match status" value="1"/>
</dbReference>
<dbReference type="PROSITE" id="PS00110">
    <property type="entry name" value="PYRUVATE_KINASE"/>
    <property type="match status" value="1"/>
</dbReference>
<dbReference type="Pfam" id="PF00224">
    <property type="entry name" value="PK"/>
    <property type="match status" value="1"/>
</dbReference>
<dbReference type="Proteomes" id="UP000245959">
    <property type="component" value="Unassembled WGS sequence"/>
</dbReference>
<evidence type="ECO:0000313" key="20">
    <source>
        <dbReference type="Proteomes" id="UP000245959"/>
    </source>
</evidence>
<dbReference type="GO" id="GO:0030955">
    <property type="term" value="F:potassium ion binding"/>
    <property type="evidence" value="ECO:0007669"/>
    <property type="project" value="UniProtKB-UniRule"/>
</dbReference>
<evidence type="ECO:0000259" key="17">
    <source>
        <dbReference type="Pfam" id="PF00224"/>
    </source>
</evidence>
<dbReference type="NCBIfam" id="NF004491">
    <property type="entry name" value="PRK05826.1"/>
    <property type="match status" value="1"/>
</dbReference>
<comment type="pathway">
    <text evidence="3 16">Carbohydrate degradation; glycolysis; pyruvate from D-glyceraldehyde 3-phosphate: step 5/5.</text>
</comment>
<organism evidence="19 20">
    <name type="scientific">Victivallis vadensis</name>
    <dbReference type="NCBI Taxonomy" id="172901"/>
    <lineage>
        <taxon>Bacteria</taxon>
        <taxon>Pseudomonadati</taxon>
        <taxon>Lentisphaerota</taxon>
        <taxon>Lentisphaeria</taxon>
        <taxon>Victivallales</taxon>
        <taxon>Victivallaceae</taxon>
        <taxon>Victivallis</taxon>
    </lineage>
</organism>
<keyword evidence="13 16" id="KW-0324">Glycolysis</keyword>
<dbReference type="EC" id="2.7.1.40" evidence="5 15"/>
<evidence type="ECO:0000256" key="6">
    <source>
        <dbReference type="ARBA" id="ARBA00018587"/>
    </source>
</evidence>
<dbReference type="Gene3D" id="3.40.1380.20">
    <property type="entry name" value="Pyruvate kinase, C-terminal domain"/>
    <property type="match status" value="1"/>
</dbReference>
<keyword evidence="7 16" id="KW-0808">Transferase</keyword>
<dbReference type="InterPro" id="IPR015795">
    <property type="entry name" value="Pyrv_Knase_C"/>
</dbReference>
<keyword evidence="10 16" id="KW-0418">Kinase</keyword>
<dbReference type="GO" id="GO:0000287">
    <property type="term" value="F:magnesium ion binding"/>
    <property type="evidence" value="ECO:0007669"/>
    <property type="project" value="UniProtKB-UniRule"/>
</dbReference>
<gene>
    <name evidence="19" type="ORF">C8D82_10289</name>
</gene>
<dbReference type="EMBL" id="QEKH01000002">
    <property type="protein sequence ID" value="PVY45518.1"/>
    <property type="molecule type" value="Genomic_DNA"/>
</dbReference>